<reference evidence="1 2" key="2">
    <citation type="journal article" date="2022" name="Mol. Ecol. Resour.">
        <title>The genomes of chicory, endive, great burdock and yacon provide insights into Asteraceae paleo-polyploidization history and plant inulin production.</title>
        <authorList>
            <person name="Fan W."/>
            <person name="Wang S."/>
            <person name="Wang H."/>
            <person name="Wang A."/>
            <person name="Jiang F."/>
            <person name="Liu H."/>
            <person name="Zhao H."/>
            <person name="Xu D."/>
            <person name="Zhang Y."/>
        </authorList>
    </citation>
    <scope>NUCLEOTIDE SEQUENCE [LARGE SCALE GENOMIC DNA]</scope>
    <source>
        <strain evidence="2">cv. Yunnan</strain>
        <tissue evidence="1">Leaves</tissue>
    </source>
</reference>
<gene>
    <name evidence="1" type="ORF">L1987_15767</name>
</gene>
<protein>
    <submittedName>
        <fullName evidence="1">Uncharacterized protein</fullName>
    </submittedName>
</protein>
<keyword evidence="2" id="KW-1185">Reference proteome</keyword>
<accession>A0ACB9J7B5</accession>
<name>A0ACB9J7B5_9ASTR</name>
<reference evidence="2" key="1">
    <citation type="journal article" date="2022" name="Mol. Ecol. Resour.">
        <title>The genomes of chicory, endive, great burdock and yacon provide insights into Asteraceae palaeo-polyploidization history and plant inulin production.</title>
        <authorList>
            <person name="Fan W."/>
            <person name="Wang S."/>
            <person name="Wang H."/>
            <person name="Wang A."/>
            <person name="Jiang F."/>
            <person name="Liu H."/>
            <person name="Zhao H."/>
            <person name="Xu D."/>
            <person name="Zhang Y."/>
        </authorList>
    </citation>
    <scope>NUCLEOTIDE SEQUENCE [LARGE SCALE GENOMIC DNA]</scope>
    <source>
        <strain evidence="2">cv. Yunnan</strain>
    </source>
</reference>
<comment type="caution">
    <text evidence="1">The sequence shown here is derived from an EMBL/GenBank/DDBJ whole genome shotgun (WGS) entry which is preliminary data.</text>
</comment>
<evidence type="ECO:0000313" key="2">
    <source>
        <dbReference type="Proteomes" id="UP001056120"/>
    </source>
</evidence>
<dbReference type="Proteomes" id="UP001056120">
    <property type="component" value="Linkage Group LG05"/>
</dbReference>
<proteinExistence type="predicted"/>
<evidence type="ECO:0000313" key="1">
    <source>
        <dbReference type="EMBL" id="KAI3816079.1"/>
    </source>
</evidence>
<sequence length="76" mass="8235">MIENEKRVPIVVIKAKGKGYGCSATEQENRVDGQRTIGFAKEETIGKSATQLLRDIMPAAIAEAMKDVGKMLGKGR</sequence>
<organism evidence="1 2">
    <name type="scientific">Smallanthus sonchifolius</name>
    <dbReference type="NCBI Taxonomy" id="185202"/>
    <lineage>
        <taxon>Eukaryota</taxon>
        <taxon>Viridiplantae</taxon>
        <taxon>Streptophyta</taxon>
        <taxon>Embryophyta</taxon>
        <taxon>Tracheophyta</taxon>
        <taxon>Spermatophyta</taxon>
        <taxon>Magnoliopsida</taxon>
        <taxon>eudicotyledons</taxon>
        <taxon>Gunneridae</taxon>
        <taxon>Pentapetalae</taxon>
        <taxon>asterids</taxon>
        <taxon>campanulids</taxon>
        <taxon>Asterales</taxon>
        <taxon>Asteraceae</taxon>
        <taxon>Asteroideae</taxon>
        <taxon>Heliantheae alliance</taxon>
        <taxon>Millerieae</taxon>
        <taxon>Smallanthus</taxon>
    </lineage>
</organism>
<dbReference type="EMBL" id="CM042022">
    <property type="protein sequence ID" value="KAI3816079.1"/>
    <property type="molecule type" value="Genomic_DNA"/>
</dbReference>